<reference evidence="1" key="1">
    <citation type="submission" date="2019-10" db="EMBL/GenBank/DDBJ databases">
        <authorList>
            <consortium name="DOE Joint Genome Institute"/>
            <person name="Kuo A."/>
            <person name="Miyauchi S."/>
            <person name="Kiss E."/>
            <person name="Drula E."/>
            <person name="Kohler A."/>
            <person name="Sanchez-Garcia M."/>
            <person name="Andreopoulos B."/>
            <person name="Barry K.W."/>
            <person name="Bonito G."/>
            <person name="Buee M."/>
            <person name="Carver A."/>
            <person name="Chen C."/>
            <person name="Cichocki N."/>
            <person name="Clum A."/>
            <person name="Culley D."/>
            <person name="Crous P.W."/>
            <person name="Fauchery L."/>
            <person name="Girlanda M."/>
            <person name="Hayes R."/>
            <person name="Keri Z."/>
            <person name="Labutti K."/>
            <person name="Lipzen A."/>
            <person name="Lombard V."/>
            <person name="Magnuson J."/>
            <person name="Maillard F."/>
            <person name="Morin E."/>
            <person name="Murat C."/>
            <person name="Nolan M."/>
            <person name="Ohm R."/>
            <person name="Pangilinan J."/>
            <person name="Pereira M."/>
            <person name="Perotto S."/>
            <person name="Peter M."/>
            <person name="Riley R."/>
            <person name="Sitrit Y."/>
            <person name="Stielow B."/>
            <person name="Szollosi G."/>
            <person name="Zifcakova L."/>
            <person name="Stursova M."/>
            <person name="Spatafora J.W."/>
            <person name="Tedersoo L."/>
            <person name="Vaario L.-M."/>
            <person name="Yamada A."/>
            <person name="Yan M."/>
            <person name="Wang P."/>
            <person name="Xu J."/>
            <person name="Bruns T."/>
            <person name="Baldrian P."/>
            <person name="Vilgalys R."/>
            <person name="Henrissat B."/>
            <person name="Grigoriev I.V."/>
            <person name="Hibbett D."/>
            <person name="Nagy L.G."/>
            <person name="Martin F.M."/>
        </authorList>
    </citation>
    <scope>NUCLEOTIDE SEQUENCE</scope>
    <source>
        <strain evidence="1">P2</strain>
    </source>
</reference>
<proteinExistence type="predicted"/>
<keyword evidence="2" id="KW-1185">Reference proteome</keyword>
<sequence length="91" mass="10151">MVNDTVALRDGSSRETKPEDLDDSAKGAQHRRVEKERRDASHETLGRVSLFFKAPPRSLSRNKVLFFAITYLIFGVEAFGDGGFVIALPEL</sequence>
<comment type="caution">
    <text evidence="1">The sequence shown here is derived from an EMBL/GenBank/DDBJ whole genome shotgun (WGS) entry which is preliminary data.</text>
</comment>
<gene>
    <name evidence="1" type="ORF">BDM02DRAFT_884535</name>
</gene>
<protein>
    <submittedName>
        <fullName evidence="1">Uncharacterized protein</fullName>
    </submittedName>
</protein>
<organism evidence="1 2">
    <name type="scientific">Thelephora ganbajun</name>
    <name type="common">Ganba fungus</name>
    <dbReference type="NCBI Taxonomy" id="370292"/>
    <lineage>
        <taxon>Eukaryota</taxon>
        <taxon>Fungi</taxon>
        <taxon>Dikarya</taxon>
        <taxon>Basidiomycota</taxon>
        <taxon>Agaricomycotina</taxon>
        <taxon>Agaricomycetes</taxon>
        <taxon>Thelephorales</taxon>
        <taxon>Thelephoraceae</taxon>
        <taxon>Thelephora</taxon>
    </lineage>
</organism>
<dbReference type="EMBL" id="MU118125">
    <property type="protein sequence ID" value="KAF9644668.1"/>
    <property type="molecule type" value="Genomic_DNA"/>
</dbReference>
<evidence type="ECO:0000313" key="1">
    <source>
        <dbReference type="EMBL" id="KAF9644668.1"/>
    </source>
</evidence>
<evidence type="ECO:0000313" key="2">
    <source>
        <dbReference type="Proteomes" id="UP000886501"/>
    </source>
</evidence>
<accession>A0ACB6Z505</accession>
<dbReference type="Proteomes" id="UP000886501">
    <property type="component" value="Unassembled WGS sequence"/>
</dbReference>
<reference evidence="1" key="2">
    <citation type="journal article" date="2020" name="Nat. Commun.">
        <title>Large-scale genome sequencing of mycorrhizal fungi provides insights into the early evolution of symbiotic traits.</title>
        <authorList>
            <person name="Miyauchi S."/>
            <person name="Kiss E."/>
            <person name="Kuo A."/>
            <person name="Drula E."/>
            <person name="Kohler A."/>
            <person name="Sanchez-Garcia M."/>
            <person name="Morin E."/>
            <person name="Andreopoulos B."/>
            <person name="Barry K.W."/>
            <person name="Bonito G."/>
            <person name="Buee M."/>
            <person name="Carver A."/>
            <person name="Chen C."/>
            <person name="Cichocki N."/>
            <person name="Clum A."/>
            <person name="Culley D."/>
            <person name="Crous P.W."/>
            <person name="Fauchery L."/>
            <person name="Girlanda M."/>
            <person name="Hayes R.D."/>
            <person name="Keri Z."/>
            <person name="LaButti K."/>
            <person name="Lipzen A."/>
            <person name="Lombard V."/>
            <person name="Magnuson J."/>
            <person name="Maillard F."/>
            <person name="Murat C."/>
            <person name="Nolan M."/>
            <person name="Ohm R.A."/>
            <person name="Pangilinan J."/>
            <person name="Pereira M.F."/>
            <person name="Perotto S."/>
            <person name="Peter M."/>
            <person name="Pfister S."/>
            <person name="Riley R."/>
            <person name="Sitrit Y."/>
            <person name="Stielow J.B."/>
            <person name="Szollosi G."/>
            <person name="Zifcakova L."/>
            <person name="Stursova M."/>
            <person name="Spatafora J.W."/>
            <person name="Tedersoo L."/>
            <person name="Vaario L.M."/>
            <person name="Yamada A."/>
            <person name="Yan M."/>
            <person name="Wang P."/>
            <person name="Xu J."/>
            <person name="Bruns T."/>
            <person name="Baldrian P."/>
            <person name="Vilgalys R."/>
            <person name="Dunand C."/>
            <person name="Henrissat B."/>
            <person name="Grigoriev I.V."/>
            <person name="Hibbett D."/>
            <person name="Nagy L.G."/>
            <person name="Martin F.M."/>
        </authorList>
    </citation>
    <scope>NUCLEOTIDE SEQUENCE</scope>
    <source>
        <strain evidence="1">P2</strain>
    </source>
</reference>
<name>A0ACB6Z505_THEGA</name>